<protein>
    <recommendedName>
        <fullName evidence="2">Putative snRNP Sm-like protein</fullName>
    </recommendedName>
</protein>
<dbReference type="PROSITE" id="PS52002">
    <property type="entry name" value="SM"/>
    <property type="match status" value="1"/>
</dbReference>
<dbReference type="Proteomes" id="UP000000346">
    <property type="component" value="Chromosome"/>
</dbReference>
<keyword evidence="3" id="KW-0687">Ribonucleoprotein</keyword>
<accession>D9Q1Y8</accession>
<dbReference type="OrthoDB" id="371816at2157"/>
<dbReference type="GO" id="GO:1990904">
    <property type="term" value="C:ribonucleoprotein complex"/>
    <property type="evidence" value="ECO:0007669"/>
    <property type="project" value="UniProtKB-KW"/>
</dbReference>
<dbReference type="PANTHER" id="PTHR10553:SF5">
    <property type="entry name" value="U6 SNRNA-ASSOCIATED SM-LIKE PROTEIN LSM7"/>
    <property type="match status" value="1"/>
</dbReference>
<dbReference type="FunCoup" id="D9Q1Y8">
    <property type="interactions" value="146"/>
</dbReference>
<evidence type="ECO:0000256" key="3">
    <source>
        <dbReference type="ARBA" id="ARBA00023274"/>
    </source>
</evidence>
<keyword evidence="6" id="KW-1185">Reference proteome</keyword>
<evidence type="ECO:0000256" key="2">
    <source>
        <dbReference type="ARBA" id="ARBA00021121"/>
    </source>
</evidence>
<evidence type="ECO:0000313" key="6">
    <source>
        <dbReference type="Proteomes" id="UP000000346"/>
    </source>
</evidence>
<dbReference type="InterPro" id="IPR022901">
    <property type="entry name" value="snRNP_Sm-like_arc"/>
</dbReference>
<sequence length="78" mass="8522">MANQAERTNTFKVMNEYLNASVYVKLKGGEGVKGVLKSFDQHLNLVLENAEELTERGSRSLGTVLVRGDSIVAISPVK</sequence>
<dbReference type="RefSeq" id="WP_013266838.1">
    <property type="nucleotide sequence ID" value="NC_014374.1"/>
</dbReference>
<dbReference type="InterPro" id="IPR010920">
    <property type="entry name" value="LSM_dom_sf"/>
</dbReference>
<dbReference type="InterPro" id="IPR001163">
    <property type="entry name" value="Sm_dom_euk/arc"/>
</dbReference>
<evidence type="ECO:0000259" key="4">
    <source>
        <dbReference type="PROSITE" id="PS52002"/>
    </source>
</evidence>
<dbReference type="InterPro" id="IPR044641">
    <property type="entry name" value="Lsm7/SmG-like"/>
</dbReference>
<dbReference type="CDD" id="cd01731">
    <property type="entry name" value="archaeal_Sm1"/>
    <property type="match status" value="1"/>
</dbReference>
<feature type="domain" description="Sm" evidence="4">
    <location>
        <begin position="9"/>
        <end position="78"/>
    </location>
</feature>
<proteinExistence type="inferred from homology"/>
<comment type="similarity">
    <text evidence="1">Belongs to the snRNP Sm proteins family.</text>
</comment>
<dbReference type="SMART" id="SM00651">
    <property type="entry name" value="Sm"/>
    <property type="match status" value="1"/>
</dbReference>
<dbReference type="GO" id="GO:0003723">
    <property type="term" value="F:RNA binding"/>
    <property type="evidence" value="ECO:0007669"/>
    <property type="project" value="InterPro"/>
</dbReference>
<dbReference type="GeneID" id="9499159"/>
<reference evidence="5 6" key="1">
    <citation type="journal article" date="2010" name="Appl. Environ. Microbiol.">
        <title>The genome sequence of the crenarchaeon Acidilobus saccharovorans supports a new order, Acidilobales, and suggests an important ecological role in terrestrial acidic hot springs.</title>
        <authorList>
            <person name="Mardanov A.V."/>
            <person name="Svetlitchnyi V.A."/>
            <person name="Beletsky A.V."/>
            <person name="Prokofeva M.I."/>
            <person name="Bonch-Osmolovskaya E.A."/>
            <person name="Ravin N.V."/>
            <person name="Skryabin K.G."/>
        </authorList>
    </citation>
    <scope>NUCLEOTIDE SEQUENCE [LARGE SCALE GENOMIC DNA]</scope>
    <source>
        <strain evidence="6">DSM 16705 / JCM 18335 / VKM B-2471 / 345-15</strain>
    </source>
</reference>
<dbReference type="eggNOG" id="arCOG00998">
    <property type="taxonomic scope" value="Archaea"/>
</dbReference>
<evidence type="ECO:0000313" key="5">
    <source>
        <dbReference type="EMBL" id="ADL19326.1"/>
    </source>
</evidence>
<dbReference type="PANTHER" id="PTHR10553">
    <property type="entry name" value="SMALL NUCLEAR RIBONUCLEOPROTEIN"/>
    <property type="match status" value="1"/>
</dbReference>
<dbReference type="InParanoid" id="D9Q1Y8"/>
<dbReference type="AlphaFoldDB" id="D9Q1Y8"/>
<dbReference type="InterPro" id="IPR047575">
    <property type="entry name" value="Sm"/>
</dbReference>
<dbReference type="SUPFAM" id="SSF50182">
    <property type="entry name" value="Sm-like ribonucleoproteins"/>
    <property type="match status" value="1"/>
</dbReference>
<dbReference type="HOGENOM" id="CLU_076902_11_1_2"/>
<dbReference type="EMBL" id="CP001742">
    <property type="protein sequence ID" value="ADL19326.1"/>
    <property type="molecule type" value="Genomic_DNA"/>
</dbReference>
<dbReference type="KEGG" id="asc:ASAC_0920"/>
<dbReference type="STRING" id="666510.ASAC_0920"/>
<gene>
    <name evidence="5" type="ordered locus">ASAC_0920</name>
</gene>
<dbReference type="Pfam" id="PF01423">
    <property type="entry name" value="LSM"/>
    <property type="match status" value="1"/>
</dbReference>
<name>D9Q1Y8_ACIS3</name>
<dbReference type="Gene3D" id="2.30.30.100">
    <property type="match status" value="1"/>
</dbReference>
<organism evidence="5 6">
    <name type="scientific">Acidilobus saccharovorans (strain DSM 16705 / JCM 18335 / VKM B-2471 / 345-15)</name>
    <dbReference type="NCBI Taxonomy" id="666510"/>
    <lineage>
        <taxon>Archaea</taxon>
        <taxon>Thermoproteota</taxon>
        <taxon>Thermoprotei</taxon>
        <taxon>Acidilobales</taxon>
        <taxon>Acidilobaceae</taxon>
        <taxon>Acidilobus</taxon>
    </lineage>
</organism>
<evidence type="ECO:0000256" key="1">
    <source>
        <dbReference type="ARBA" id="ARBA00006850"/>
    </source>
</evidence>